<dbReference type="EMBL" id="JACHJV010000002">
    <property type="protein sequence ID" value="MBB4928110.1"/>
    <property type="molecule type" value="Genomic_DNA"/>
</dbReference>
<protein>
    <submittedName>
        <fullName evidence="2">Uncharacterized protein</fullName>
    </submittedName>
</protein>
<evidence type="ECO:0000256" key="1">
    <source>
        <dbReference type="SAM" id="MobiDB-lite"/>
    </source>
</evidence>
<proteinExistence type="predicted"/>
<keyword evidence="3" id="KW-1185">Reference proteome</keyword>
<evidence type="ECO:0000313" key="3">
    <source>
        <dbReference type="Proteomes" id="UP000540506"/>
    </source>
</evidence>
<sequence>MAAPRPHGTSRVGRGRARGAAAGRAGRSWWPRVPGVRQTRPSRRDVRVGADVLGALGVLKVATADRLQRLLRPRAVSDAVIR</sequence>
<feature type="region of interest" description="Disordered" evidence="1">
    <location>
        <begin position="1"/>
        <end position="42"/>
    </location>
</feature>
<name>A0A7W7VZZ0_KITKI</name>
<feature type="compositionally biased region" description="Low complexity" evidence="1">
    <location>
        <begin position="18"/>
        <end position="27"/>
    </location>
</feature>
<evidence type="ECO:0000313" key="2">
    <source>
        <dbReference type="EMBL" id="MBB4928110.1"/>
    </source>
</evidence>
<dbReference type="Proteomes" id="UP000540506">
    <property type="component" value="Unassembled WGS sequence"/>
</dbReference>
<organism evidence="2 3">
    <name type="scientific">Kitasatospora kifunensis</name>
    <name type="common">Streptomyces kifunensis</name>
    <dbReference type="NCBI Taxonomy" id="58351"/>
    <lineage>
        <taxon>Bacteria</taxon>
        <taxon>Bacillati</taxon>
        <taxon>Actinomycetota</taxon>
        <taxon>Actinomycetes</taxon>
        <taxon>Kitasatosporales</taxon>
        <taxon>Streptomycetaceae</taxon>
        <taxon>Kitasatospora</taxon>
    </lineage>
</organism>
<comment type="caution">
    <text evidence="2">The sequence shown here is derived from an EMBL/GenBank/DDBJ whole genome shotgun (WGS) entry which is preliminary data.</text>
</comment>
<accession>A0A7W7VZZ0</accession>
<dbReference type="RefSeq" id="WP_184945043.1">
    <property type="nucleotide sequence ID" value="NZ_JACHJV010000002.1"/>
</dbReference>
<dbReference type="AlphaFoldDB" id="A0A7W7VZZ0"/>
<gene>
    <name evidence="2" type="ORF">FHR34_007205</name>
</gene>
<reference evidence="2 3" key="1">
    <citation type="submission" date="2020-08" db="EMBL/GenBank/DDBJ databases">
        <title>Sequencing the genomes of 1000 actinobacteria strains.</title>
        <authorList>
            <person name="Klenk H.-P."/>
        </authorList>
    </citation>
    <scope>NUCLEOTIDE SEQUENCE [LARGE SCALE GENOMIC DNA]</scope>
    <source>
        <strain evidence="2 3">DSM 41654</strain>
    </source>
</reference>